<name>A0A1L7XEZ1_9HELO</name>
<keyword evidence="2" id="KW-1185">Reference proteome</keyword>
<evidence type="ECO:0000313" key="2">
    <source>
        <dbReference type="Proteomes" id="UP000184330"/>
    </source>
</evidence>
<sequence>MGEAEFQTMLSELKRIAGGRSPSPELPIIKDPAYYTKPPSSQKYLPQPLKLPVPDHLVPNRKDLPPYLNSRYRRACADFGAASNVIDEAYALGLGIDIKHVRCPKFQLPTFQKRVRPIGVAMITCEFLGGKNSGVGYPFFVFKRFVYQAIVGRGFLRATRTIDLYQTRLHDKPLLTQDLPVVASFGDTEESLRFWLDGEEMFSTPDTGAEVNVMSTEFAIRRGFEIQPDSVHQVRFADGSIQDVRGRVSKPVSFEEGAPPSLLLRLTDVRTALNSDPSLQNRDPTGKLSYQATASILANLYILNGLLCDIIFDQDVLTTVNAFVQHSVDFKQQPANFYPAIAQIHLLKKFEREILGLFGRASPKPNRPLTQRQKYTQQLEDADHKELARYEGEQRRINREVVEPFKR</sequence>
<dbReference type="OrthoDB" id="3542770at2759"/>
<protein>
    <submittedName>
        <fullName evidence="1">Uncharacterized protein</fullName>
    </submittedName>
</protein>
<proteinExistence type="predicted"/>
<dbReference type="InterPro" id="IPR021109">
    <property type="entry name" value="Peptidase_aspartic_dom_sf"/>
</dbReference>
<organism evidence="1 2">
    <name type="scientific">Phialocephala subalpina</name>
    <dbReference type="NCBI Taxonomy" id="576137"/>
    <lineage>
        <taxon>Eukaryota</taxon>
        <taxon>Fungi</taxon>
        <taxon>Dikarya</taxon>
        <taxon>Ascomycota</taxon>
        <taxon>Pezizomycotina</taxon>
        <taxon>Leotiomycetes</taxon>
        <taxon>Helotiales</taxon>
        <taxon>Mollisiaceae</taxon>
        <taxon>Phialocephala</taxon>
        <taxon>Phialocephala fortinii species complex</taxon>
    </lineage>
</organism>
<reference evidence="1 2" key="1">
    <citation type="submission" date="2016-03" db="EMBL/GenBank/DDBJ databases">
        <authorList>
            <person name="Ploux O."/>
        </authorList>
    </citation>
    <scope>NUCLEOTIDE SEQUENCE [LARGE SCALE GENOMIC DNA]</scope>
    <source>
        <strain evidence="1 2">UAMH 11012</strain>
    </source>
</reference>
<evidence type="ECO:0000313" key="1">
    <source>
        <dbReference type="EMBL" id="CZR63602.1"/>
    </source>
</evidence>
<dbReference type="AlphaFoldDB" id="A0A1L7XEZ1"/>
<gene>
    <name evidence="1" type="ORF">PAC_13499</name>
</gene>
<dbReference type="Gene3D" id="2.40.70.10">
    <property type="entry name" value="Acid Proteases"/>
    <property type="match status" value="1"/>
</dbReference>
<dbReference type="EMBL" id="FJOG01000024">
    <property type="protein sequence ID" value="CZR63602.1"/>
    <property type="molecule type" value="Genomic_DNA"/>
</dbReference>
<dbReference type="Proteomes" id="UP000184330">
    <property type="component" value="Unassembled WGS sequence"/>
</dbReference>
<accession>A0A1L7XEZ1</accession>